<dbReference type="GO" id="GO:0016887">
    <property type="term" value="F:ATP hydrolysis activity"/>
    <property type="evidence" value="ECO:0007669"/>
    <property type="project" value="InterPro"/>
</dbReference>
<dbReference type="InterPro" id="IPR011704">
    <property type="entry name" value="ATPase_dyneun-rel_AAA"/>
</dbReference>
<dbReference type="AlphaFoldDB" id="A0A0W8E3F5"/>
<gene>
    <name evidence="3" type="ORF">ASZ90_019299</name>
</gene>
<reference evidence="3" key="1">
    <citation type="journal article" date="2015" name="Proc. Natl. Acad. Sci. U.S.A.">
        <title>Networks of energetic and metabolic interactions define dynamics in microbial communities.</title>
        <authorList>
            <person name="Embree M."/>
            <person name="Liu J.K."/>
            <person name="Al-Bassam M.M."/>
            <person name="Zengler K."/>
        </authorList>
    </citation>
    <scope>NUCLEOTIDE SEQUENCE</scope>
</reference>
<dbReference type="Pfam" id="PF12102">
    <property type="entry name" value="MrcB_N"/>
    <property type="match status" value="1"/>
</dbReference>
<dbReference type="Gene3D" id="3.30.920.90">
    <property type="match status" value="1"/>
</dbReference>
<accession>A0A0W8E3F5</accession>
<sequence>MLRLILDKYYKMRTTEPFGGNRSIREPFEELQEAIESSNILFSTVQMKWSIGQGNWAKVPWIAFLDNRETTTTQSGIYVVYVFCEDMSGVYLALMQGVTDVVTQESRSRKQAREMLRNKSESLRSQFSELQTIGFNLDNDINLNTAANLGIDYEFGTIAYKYYKAGDVPEDKQMSKDLFNILHAYKRYIDAIDDQKGNETDFKDDIPLNQRVKDLIENIKSKGYTFEPWQIAAYITALRTKPFVILAGVSGTGKSKLPQLVAEATGGECRLLPVRPDWTDSSDVLGYCDLQGEFRPGPLLTWFNQASDDPQKHYVGIIDEMNLARVEHYFAEVLSQIENRQLDSEGSFSSGVLINQLLNEVDTVWTNQVIPGNFAMVGTVNMDESAYGFSRKVLDRAFTIEFSDINLSNWEATPETTDTVSRWPVEAWHPKAIRLNMVQDISSDERNKIKTVIQALEDVNKILIQAQLQVAYRTRDEISLFVLHADEVKDSFVTSSGDGVDPMDLAIQMKILPRIIGGSAPVRQVLLDLLGWAISNTRIEENDADIIIEDWIKLGRPASFGEGTYPRTAARLCLMWDRLNKEGFTSYWM</sequence>
<dbReference type="SUPFAM" id="SSF52540">
    <property type="entry name" value="P-loop containing nucleoside triphosphate hydrolases"/>
    <property type="match status" value="1"/>
</dbReference>
<dbReference type="Pfam" id="PF07728">
    <property type="entry name" value="AAA_5"/>
    <property type="match status" value="1"/>
</dbReference>
<feature type="domain" description="ATPase dynein-related AAA" evidence="1">
    <location>
        <begin position="244"/>
        <end position="382"/>
    </location>
</feature>
<comment type="caution">
    <text evidence="3">The sequence shown here is derived from an EMBL/GenBank/DDBJ whole genome shotgun (WGS) entry which is preliminary data.</text>
</comment>
<dbReference type="InterPro" id="IPR021961">
    <property type="entry name" value="McrB_DNA-bd"/>
</dbReference>
<proteinExistence type="predicted"/>
<name>A0A0W8E3F5_9ZZZZ</name>
<evidence type="ECO:0000259" key="1">
    <source>
        <dbReference type="Pfam" id="PF07728"/>
    </source>
</evidence>
<feature type="domain" description="Type IV methyl-directed restriction enzyme EcoKMcrB subunit DNA-binding" evidence="2">
    <location>
        <begin position="5"/>
        <end position="188"/>
    </location>
</feature>
<dbReference type="Gene3D" id="3.40.50.300">
    <property type="entry name" value="P-loop containing nucleotide triphosphate hydrolases"/>
    <property type="match status" value="1"/>
</dbReference>
<dbReference type="InterPro" id="IPR027417">
    <property type="entry name" value="P-loop_NTPase"/>
</dbReference>
<protein>
    <submittedName>
        <fullName evidence="3">5-methylcytosine-specific restriction related</fullName>
    </submittedName>
</protein>
<dbReference type="EMBL" id="LNQE01001888">
    <property type="protein sequence ID" value="KUG03200.1"/>
    <property type="molecule type" value="Genomic_DNA"/>
</dbReference>
<organism evidence="3">
    <name type="scientific">hydrocarbon metagenome</name>
    <dbReference type="NCBI Taxonomy" id="938273"/>
    <lineage>
        <taxon>unclassified sequences</taxon>
        <taxon>metagenomes</taxon>
        <taxon>ecological metagenomes</taxon>
    </lineage>
</organism>
<dbReference type="GO" id="GO:0005524">
    <property type="term" value="F:ATP binding"/>
    <property type="evidence" value="ECO:0007669"/>
    <property type="project" value="InterPro"/>
</dbReference>
<evidence type="ECO:0000259" key="2">
    <source>
        <dbReference type="Pfam" id="PF12102"/>
    </source>
</evidence>
<evidence type="ECO:0000313" key="3">
    <source>
        <dbReference type="EMBL" id="KUG03200.1"/>
    </source>
</evidence>